<name>A0A7X9SR94_CLOBE</name>
<reference evidence="1 2" key="1">
    <citation type="submission" date="2020-04" db="EMBL/GenBank/DDBJ databases">
        <authorList>
            <person name="Hitch T.C.A."/>
            <person name="Wylensek D."/>
            <person name="Clavel T."/>
        </authorList>
    </citation>
    <scope>NUCLEOTIDE SEQUENCE [LARGE SCALE GENOMIC DNA]</scope>
    <source>
        <strain evidence="1 2">WB01_NA02</strain>
    </source>
</reference>
<sequence>MDAYVEFILNRIEEYRKDIIENIEEKENNNVVIGELVQALAFYEKCIGGIK</sequence>
<dbReference type="RefSeq" id="WP_168982683.1">
    <property type="nucleotide sequence ID" value="NZ_JABAGD010000036.1"/>
</dbReference>
<dbReference type="AlphaFoldDB" id="A0A7X9SR94"/>
<evidence type="ECO:0000313" key="2">
    <source>
        <dbReference type="Proteomes" id="UP000587880"/>
    </source>
</evidence>
<comment type="caution">
    <text evidence="1">The sequence shown here is derived from an EMBL/GenBank/DDBJ whole genome shotgun (WGS) entry which is preliminary data.</text>
</comment>
<gene>
    <name evidence="1" type="ORF">HF849_17865</name>
</gene>
<organism evidence="1 2">
    <name type="scientific">Clostridium beijerinckii</name>
    <name type="common">Clostridium MP</name>
    <dbReference type="NCBI Taxonomy" id="1520"/>
    <lineage>
        <taxon>Bacteria</taxon>
        <taxon>Bacillati</taxon>
        <taxon>Bacillota</taxon>
        <taxon>Clostridia</taxon>
        <taxon>Eubacteriales</taxon>
        <taxon>Clostridiaceae</taxon>
        <taxon>Clostridium</taxon>
    </lineage>
</organism>
<dbReference type="EMBL" id="JABAGD010000036">
    <property type="protein sequence ID" value="NMF06585.1"/>
    <property type="molecule type" value="Genomic_DNA"/>
</dbReference>
<proteinExistence type="predicted"/>
<protein>
    <submittedName>
        <fullName evidence="1">Uncharacterized protein</fullName>
    </submittedName>
</protein>
<accession>A0A7X9SR94</accession>
<evidence type="ECO:0000313" key="1">
    <source>
        <dbReference type="EMBL" id="NMF06585.1"/>
    </source>
</evidence>
<dbReference type="Proteomes" id="UP000587880">
    <property type="component" value="Unassembled WGS sequence"/>
</dbReference>